<evidence type="ECO:0000256" key="1">
    <source>
        <dbReference type="ARBA" id="ARBA00004259"/>
    </source>
</evidence>
<evidence type="ECO:0000256" key="3">
    <source>
        <dbReference type="ARBA" id="ARBA00023242"/>
    </source>
</evidence>
<dbReference type="Pfam" id="PF04097">
    <property type="entry name" value="Nic96"/>
    <property type="match status" value="1"/>
</dbReference>
<dbReference type="GO" id="GO:0006606">
    <property type="term" value="P:protein import into nucleus"/>
    <property type="evidence" value="ECO:0007669"/>
    <property type="project" value="TreeGrafter"/>
</dbReference>
<keyword evidence="4" id="KW-0906">Nuclear pore complex</keyword>
<dbReference type="EMBL" id="MCFC01000128">
    <property type="protein sequence ID" value="ORY20676.1"/>
    <property type="molecule type" value="Genomic_DNA"/>
</dbReference>
<comment type="caution">
    <text evidence="6">The sequence shown here is derived from an EMBL/GenBank/DDBJ whole genome shotgun (WGS) entry which is preliminary data.</text>
</comment>
<dbReference type="FunCoup" id="A0A1Y2ADV5">
    <property type="interactions" value="918"/>
</dbReference>
<evidence type="ECO:0000256" key="2">
    <source>
        <dbReference type="ARBA" id="ARBA00010186"/>
    </source>
</evidence>
<dbReference type="AlphaFoldDB" id="A0A1Y2ADV5"/>
<dbReference type="PANTHER" id="PTHR11225">
    <property type="entry name" value="NUCLEAR PORE COMPLEX PROTEIN NUP93 NUCLEOPORIN NUP93 DEAD EYE PROTEIN"/>
    <property type="match status" value="1"/>
</dbReference>
<protein>
    <recommendedName>
        <fullName evidence="4">Nuclear pore protein</fullName>
    </recommendedName>
</protein>
<reference evidence="6 7" key="1">
    <citation type="submission" date="2016-07" db="EMBL/GenBank/DDBJ databases">
        <title>Pervasive Adenine N6-methylation of Active Genes in Fungi.</title>
        <authorList>
            <consortium name="DOE Joint Genome Institute"/>
            <person name="Mondo S.J."/>
            <person name="Dannebaum R.O."/>
            <person name="Kuo R.C."/>
            <person name="Labutti K."/>
            <person name="Haridas S."/>
            <person name="Kuo A."/>
            <person name="Salamov A."/>
            <person name="Ahrendt S.R."/>
            <person name="Lipzen A."/>
            <person name="Sullivan W."/>
            <person name="Andreopoulos W.B."/>
            <person name="Clum A."/>
            <person name="Lindquist E."/>
            <person name="Daum C."/>
            <person name="Ramamoorthy G.K."/>
            <person name="Gryganskyi A."/>
            <person name="Culley D."/>
            <person name="Magnuson J.K."/>
            <person name="James T.Y."/>
            <person name="O'Malley M.A."/>
            <person name="Stajich J.E."/>
            <person name="Spatafora J.W."/>
            <person name="Visel A."/>
            <person name="Grigoriev I.V."/>
        </authorList>
    </citation>
    <scope>NUCLEOTIDE SEQUENCE [LARGE SCALE GENOMIC DNA]</scope>
    <source>
        <strain evidence="6 7">68-887.2</strain>
    </source>
</reference>
<dbReference type="InParanoid" id="A0A1Y2ADV5"/>
<dbReference type="OrthoDB" id="1918363at2759"/>
<name>A0A1Y2ADV5_9TREE</name>
<sequence>MSRPNGVGAAKPPTSSTLTSLLAQANSLNHVDQDTELPQLRYGIEEIERMSESVAGKGKRRGRDGEGFNLLSNLGVNTSQLAHAVPSSTPRRRRRHAVEQYGAGPSTAGQEDMSVWGRNWHETIILSGIELQRQKTVKSFEKQFQARMLQNWENEKKRVLQEELGVTEEEVNRGNDLSKLSTFLGDSVLGKSSLGASTRRFPLASSTFKSTDAKEGGMAMHSKMMRYEQAVRQLNQSRSHKEPFELCQALAESTKGDQKFPALPSSYRILAFVAQEPSVRDALDAPAAGPSQSAEPVQERQYAEAYLGDARSSRAALLRGRLVIGGRRFLERDFENHVDEMIAKYPKEAALGGVPGIKKKIRAYVSVVLRSKEAQETYNPESVDGTYVFAIAYYLLRCGYPDEAASILADHQSSLRREDWSLPGAFRARASIPRSQRDTLLNDFNATVRNNPTVDQYKLALYKIVGRLELNRKTAKVAQTTEDWIWLQLMLVRDSRDDAPQDVYTFDDFARLVVKYGSERFDQGGQRPLVWFNVLVFSGQYERAISYLYSKPQLRTDAVHFAIALAYYGLLRTSSIPDADLLTESERPVLNFARMVRTYIQPFYKAEPTIALQYAYLVALGYDSPIDGVKQRDMAVDMVRDIVLASKSWSKLLGSVRADGSKETGVIERDLGLLRLSNTADYLHRIVLSAADQSSLDSSLIDSIELYHLAGSYNKVVESANRALGQTLGSDAQPLKSEAGAVGLSGAFGGANDVYSLAKRVHEVYERDLARRSKVSVEQWTTLEVLLQLKLALAQFAEGRPDLALDTLRSTNLLPLDPSPTAPPTSVYTARFKQLLDQPTIASLDDIVVTAMKCLHQLSQHLKTSPYGDQGRAQMLAGYRTMAMGLVQFASGLRLRLGGDVYRQLSSMSAFF</sequence>
<dbReference type="InterPro" id="IPR007231">
    <property type="entry name" value="Nucleoporin_int_Nup93/Nic96"/>
</dbReference>
<evidence type="ECO:0000313" key="7">
    <source>
        <dbReference type="Proteomes" id="UP000193986"/>
    </source>
</evidence>
<dbReference type="PANTHER" id="PTHR11225:SF4">
    <property type="entry name" value="NUCLEAR PORE COMPLEX PROTEIN NUP93"/>
    <property type="match status" value="1"/>
</dbReference>
<proteinExistence type="inferred from homology"/>
<evidence type="ECO:0000313" key="6">
    <source>
        <dbReference type="EMBL" id="ORY20676.1"/>
    </source>
</evidence>
<evidence type="ECO:0000256" key="5">
    <source>
        <dbReference type="SAM" id="MobiDB-lite"/>
    </source>
</evidence>
<accession>A0A1Y2ADV5</accession>
<feature type="region of interest" description="Disordered" evidence="5">
    <location>
        <begin position="82"/>
        <end position="112"/>
    </location>
</feature>
<gene>
    <name evidence="6" type="ORF">BCR39DRAFT_555020</name>
</gene>
<dbReference type="GO" id="GO:0016973">
    <property type="term" value="P:poly(A)+ mRNA export from nucleus"/>
    <property type="evidence" value="ECO:0007669"/>
    <property type="project" value="TreeGrafter"/>
</dbReference>
<dbReference type="GO" id="GO:0005643">
    <property type="term" value="C:nuclear pore"/>
    <property type="evidence" value="ECO:0007669"/>
    <property type="project" value="UniProtKB-SubCell"/>
</dbReference>
<dbReference type="GO" id="GO:0017056">
    <property type="term" value="F:structural constituent of nuclear pore"/>
    <property type="evidence" value="ECO:0007669"/>
    <property type="project" value="InterPro"/>
</dbReference>
<keyword evidence="4" id="KW-0813">Transport</keyword>
<keyword evidence="3 4" id="KW-0539">Nucleus</keyword>
<keyword evidence="7" id="KW-1185">Reference proteome</keyword>
<keyword evidence="4" id="KW-0472">Membrane</keyword>
<keyword evidence="4" id="KW-0811">Translocation</keyword>
<organism evidence="6 7">
    <name type="scientific">Naematelia encephala</name>
    <dbReference type="NCBI Taxonomy" id="71784"/>
    <lineage>
        <taxon>Eukaryota</taxon>
        <taxon>Fungi</taxon>
        <taxon>Dikarya</taxon>
        <taxon>Basidiomycota</taxon>
        <taxon>Agaricomycotina</taxon>
        <taxon>Tremellomycetes</taxon>
        <taxon>Tremellales</taxon>
        <taxon>Naemateliaceae</taxon>
        <taxon>Naematelia</taxon>
    </lineage>
</organism>
<keyword evidence="4" id="KW-0653">Protein transport</keyword>
<comment type="subcellular location">
    <subcellularLocation>
        <location evidence="1">Nucleus envelope</location>
    </subcellularLocation>
    <subcellularLocation>
        <location evidence="4">Nucleus</location>
        <location evidence="4">Nuclear pore complex</location>
    </subcellularLocation>
</comment>
<keyword evidence="4" id="KW-0509">mRNA transport</keyword>
<dbReference type="Proteomes" id="UP000193986">
    <property type="component" value="Unassembled WGS sequence"/>
</dbReference>
<comment type="similarity">
    <text evidence="2 4">Belongs to the nucleoporin interacting component (NIC) family.</text>
</comment>
<evidence type="ECO:0000256" key="4">
    <source>
        <dbReference type="RuleBase" id="RU364035"/>
    </source>
</evidence>
<dbReference type="STRING" id="71784.A0A1Y2ADV5"/>